<sequence>MHVGRKNNATIFIASIVLSMDCRRNEGGTPGLARVAYLKIVRERRSYAVLKF</sequence>
<dbReference type="AlphaFoldDB" id="A0A0N4XMD1"/>
<keyword evidence="2" id="KW-1185">Reference proteome</keyword>
<dbReference type="EMBL" id="UYSL01005845">
    <property type="protein sequence ID" value="VDL67273.1"/>
    <property type="molecule type" value="Genomic_DNA"/>
</dbReference>
<protein>
    <submittedName>
        <fullName evidence="1 3">Uncharacterized protein</fullName>
    </submittedName>
</protein>
<evidence type="ECO:0000313" key="3">
    <source>
        <dbReference type="WBParaSite" id="NBR_0000368301-mRNA-1"/>
    </source>
</evidence>
<accession>A0A0N4XMD1</accession>
<name>A0A0N4XMD1_NIPBR</name>
<evidence type="ECO:0000313" key="2">
    <source>
        <dbReference type="Proteomes" id="UP000271162"/>
    </source>
</evidence>
<organism evidence="3">
    <name type="scientific">Nippostrongylus brasiliensis</name>
    <name type="common">Rat hookworm</name>
    <dbReference type="NCBI Taxonomy" id="27835"/>
    <lineage>
        <taxon>Eukaryota</taxon>
        <taxon>Metazoa</taxon>
        <taxon>Ecdysozoa</taxon>
        <taxon>Nematoda</taxon>
        <taxon>Chromadorea</taxon>
        <taxon>Rhabditida</taxon>
        <taxon>Rhabditina</taxon>
        <taxon>Rhabditomorpha</taxon>
        <taxon>Strongyloidea</taxon>
        <taxon>Heligmosomidae</taxon>
        <taxon>Nippostrongylus</taxon>
    </lineage>
</organism>
<reference evidence="3" key="1">
    <citation type="submission" date="2017-02" db="UniProtKB">
        <authorList>
            <consortium name="WormBaseParasite"/>
        </authorList>
    </citation>
    <scope>IDENTIFICATION</scope>
</reference>
<proteinExistence type="predicted"/>
<evidence type="ECO:0000313" key="1">
    <source>
        <dbReference type="EMBL" id="VDL67273.1"/>
    </source>
</evidence>
<dbReference type="Proteomes" id="UP000271162">
    <property type="component" value="Unassembled WGS sequence"/>
</dbReference>
<gene>
    <name evidence="1" type="ORF">NBR_LOCUS3684</name>
</gene>
<reference evidence="1 2" key="2">
    <citation type="submission" date="2018-11" db="EMBL/GenBank/DDBJ databases">
        <authorList>
            <consortium name="Pathogen Informatics"/>
        </authorList>
    </citation>
    <scope>NUCLEOTIDE SEQUENCE [LARGE SCALE GENOMIC DNA]</scope>
</reference>
<dbReference type="WBParaSite" id="NBR_0000368301-mRNA-1">
    <property type="protein sequence ID" value="NBR_0000368301-mRNA-1"/>
    <property type="gene ID" value="NBR_0000368301"/>
</dbReference>